<name>A0A1R1Y0C4_9FUNG</name>
<proteinExistence type="predicted"/>
<protein>
    <submittedName>
        <fullName evidence="1">Uncharacterized protein</fullName>
    </submittedName>
</protein>
<sequence length="67" mass="7973">MKELYFGYDSNNGKYEYSIDPELFNAAMNCLCNLDQKSNKNQDFRLNLRFCAVSRPKTSKYHTFNQF</sequence>
<gene>
    <name evidence="1" type="ORF">AYI70_g4192</name>
</gene>
<dbReference type="AlphaFoldDB" id="A0A1R1Y0C4"/>
<dbReference type="EMBL" id="LSSN01001272">
    <property type="protein sequence ID" value="OMJ20315.1"/>
    <property type="molecule type" value="Genomic_DNA"/>
</dbReference>
<evidence type="ECO:0000313" key="2">
    <source>
        <dbReference type="Proteomes" id="UP000187283"/>
    </source>
</evidence>
<dbReference type="Proteomes" id="UP000187283">
    <property type="component" value="Unassembled WGS sequence"/>
</dbReference>
<comment type="caution">
    <text evidence="1">The sequence shown here is derived from an EMBL/GenBank/DDBJ whole genome shotgun (WGS) entry which is preliminary data.</text>
</comment>
<keyword evidence="2" id="KW-1185">Reference proteome</keyword>
<evidence type="ECO:0000313" key="1">
    <source>
        <dbReference type="EMBL" id="OMJ20315.1"/>
    </source>
</evidence>
<reference evidence="1 2" key="1">
    <citation type="submission" date="2017-01" db="EMBL/GenBank/DDBJ databases">
        <authorList>
            <person name="Mah S.A."/>
            <person name="Swanson W.J."/>
            <person name="Moy G.W."/>
            <person name="Vacquier V.D."/>
        </authorList>
    </citation>
    <scope>NUCLEOTIDE SEQUENCE [LARGE SCALE GENOMIC DNA]</scope>
    <source>
        <strain evidence="1 2">GSMNP</strain>
    </source>
</reference>
<organism evidence="1 2">
    <name type="scientific">Smittium culicis</name>
    <dbReference type="NCBI Taxonomy" id="133412"/>
    <lineage>
        <taxon>Eukaryota</taxon>
        <taxon>Fungi</taxon>
        <taxon>Fungi incertae sedis</taxon>
        <taxon>Zoopagomycota</taxon>
        <taxon>Kickxellomycotina</taxon>
        <taxon>Harpellomycetes</taxon>
        <taxon>Harpellales</taxon>
        <taxon>Legeriomycetaceae</taxon>
        <taxon>Smittium</taxon>
    </lineage>
</organism>
<accession>A0A1R1Y0C4</accession>